<dbReference type="CDD" id="cd05797">
    <property type="entry name" value="Ribosomal_L10"/>
    <property type="match status" value="1"/>
</dbReference>
<evidence type="ECO:0000313" key="8">
    <source>
        <dbReference type="Proteomes" id="UP000178449"/>
    </source>
</evidence>
<dbReference type="InterPro" id="IPR047865">
    <property type="entry name" value="Ribosomal_uL10_bac_type"/>
</dbReference>
<dbReference type="InterPro" id="IPR022973">
    <property type="entry name" value="Ribosomal_uL10_bac"/>
</dbReference>
<evidence type="ECO:0000256" key="4">
    <source>
        <dbReference type="ARBA" id="ARBA00023274"/>
    </source>
</evidence>
<dbReference type="Pfam" id="PF00466">
    <property type="entry name" value="Ribosomal_L10"/>
    <property type="match status" value="1"/>
</dbReference>
<dbReference type="InterPro" id="IPR001790">
    <property type="entry name" value="Ribosomal_uL10"/>
</dbReference>
<evidence type="ECO:0000256" key="3">
    <source>
        <dbReference type="ARBA" id="ARBA00022980"/>
    </source>
</evidence>
<accession>A0A1F6GBR5</accession>
<keyword evidence="4 6" id="KW-0687">Ribonucleoprotein</keyword>
<comment type="similarity">
    <text evidence="2 6">Belongs to the universal ribosomal protein uL10 family.</text>
</comment>
<evidence type="ECO:0000256" key="5">
    <source>
        <dbReference type="ARBA" id="ARBA00035202"/>
    </source>
</evidence>
<dbReference type="GO" id="GO:0070180">
    <property type="term" value="F:large ribosomal subunit rRNA binding"/>
    <property type="evidence" value="ECO:0007669"/>
    <property type="project" value="UniProtKB-UniRule"/>
</dbReference>
<comment type="subunit">
    <text evidence="6">Part of the ribosomal stalk of the 50S ribosomal subunit. The N-terminus interacts with L11 and the large rRNA to form the base of the stalk. The C-terminus forms an elongated spine to which L12 dimers bind in a sequential fashion forming a multimeric L10(L12)X complex.</text>
</comment>
<dbReference type="AlphaFoldDB" id="A0A1F6GBR5"/>
<dbReference type="HAMAP" id="MF_00362">
    <property type="entry name" value="Ribosomal_uL10"/>
    <property type="match status" value="1"/>
</dbReference>
<dbReference type="STRING" id="1817772.A2527_06930"/>
<dbReference type="GO" id="GO:1990904">
    <property type="term" value="C:ribonucleoprotein complex"/>
    <property type="evidence" value="ECO:0007669"/>
    <property type="project" value="UniProtKB-KW"/>
</dbReference>
<keyword evidence="6" id="KW-0694">RNA-binding</keyword>
<keyword evidence="3 6" id="KW-0689">Ribosomal protein</keyword>
<comment type="function">
    <text evidence="1 6">Forms part of the ribosomal stalk, playing a central role in the interaction of the ribosome with GTP-bound translation factors.</text>
</comment>
<evidence type="ECO:0000313" key="7">
    <source>
        <dbReference type="EMBL" id="OGG95556.1"/>
    </source>
</evidence>
<evidence type="ECO:0000256" key="6">
    <source>
        <dbReference type="HAMAP-Rule" id="MF_00362"/>
    </source>
</evidence>
<proteinExistence type="inferred from homology"/>
<dbReference type="NCBIfam" id="NF000955">
    <property type="entry name" value="PRK00099.1-1"/>
    <property type="match status" value="1"/>
</dbReference>
<protein>
    <recommendedName>
        <fullName evidence="5 6">Large ribosomal subunit protein uL10</fullName>
    </recommendedName>
</protein>
<sequence length="175" mass="18978">MDRSQKEVLVAEFKDIFEHALSGVLVSYQGSTVESLTQLRKTLNQNGAKFKVLKNTLARLGSQGTAYESLSSQFKDTRALVYSTHDPIAHAKVIADAVKTNEKLSIVAGLLVTNNVGKLLDAAGVVALSQLPSKEELLTKLLYVFNAPITNFARTLNEVPASFVRTLQAIADSKS</sequence>
<dbReference type="PANTHER" id="PTHR11560">
    <property type="entry name" value="39S RIBOSOMAL PROTEIN L10, MITOCHONDRIAL"/>
    <property type="match status" value="1"/>
</dbReference>
<dbReference type="Gene3D" id="6.10.250.290">
    <property type="match status" value="1"/>
</dbReference>
<evidence type="ECO:0000256" key="2">
    <source>
        <dbReference type="ARBA" id="ARBA00008889"/>
    </source>
</evidence>
<organism evidence="7 8">
    <name type="scientific">Candidatus Lambdaproteobacteria bacterium RIFOXYD2_FULL_50_16</name>
    <dbReference type="NCBI Taxonomy" id="1817772"/>
    <lineage>
        <taxon>Bacteria</taxon>
        <taxon>Pseudomonadati</taxon>
        <taxon>Pseudomonadota</taxon>
        <taxon>Candidatus Lambdaproteobacteria</taxon>
    </lineage>
</organism>
<keyword evidence="6" id="KW-0699">rRNA-binding</keyword>
<name>A0A1F6GBR5_9PROT</name>
<dbReference type="Proteomes" id="UP000178449">
    <property type="component" value="Unassembled WGS sequence"/>
</dbReference>
<reference evidence="7 8" key="1">
    <citation type="journal article" date="2016" name="Nat. Commun.">
        <title>Thousands of microbial genomes shed light on interconnected biogeochemical processes in an aquifer system.</title>
        <authorList>
            <person name="Anantharaman K."/>
            <person name="Brown C.T."/>
            <person name="Hug L.A."/>
            <person name="Sharon I."/>
            <person name="Castelle C.J."/>
            <person name="Probst A.J."/>
            <person name="Thomas B.C."/>
            <person name="Singh A."/>
            <person name="Wilkins M.J."/>
            <person name="Karaoz U."/>
            <person name="Brodie E.L."/>
            <person name="Williams K.H."/>
            <person name="Hubbard S.S."/>
            <person name="Banfield J.F."/>
        </authorList>
    </citation>
    <scope>NUCLEOTIDE SEQUENCE [LARGE SCALE GENOMIC DNA]</scope>
</reference>
<dbReference type="SUPFAM" id="SSF160369">
    <property type="entry name" value="Ribosomal protein L10-like"/>
    <property type="match status" value="1"/>
</dbReference>
<dbReference type="InterPro" id="IPR043141">
    <property type="entry name" value="Ribosomal_uL10-like_sf"/>
</dbReference>
<comment type="caution">
    <text evidence="7">The sequence shown here is derived from an EMBL/GenBank/DDBJ whole genome shotgun (WGS) entry which is preliminary data.</text>
</comment>
<dbReference type="Gene3D" id="3.30.70.1730">
    <property type="match status" value="1"/>
</dbReference>
<dbReference type="GO" id="GO:0006412">
    <property type="term" value="P:translation"/>
    <property type="evidence" value="ECO:0007669"/>
    <property type="project" value="UniProtKB-UniRule"/>
</dbReference>
<dbReference type="EMBL" id="MFNE01000020">
    <property type="protein sequence ID" value="OGG95556.1"/>
    <property type="molecule type" value="Genomic_DNA"/>
</dbReference>
<evidence type="ECO:0000256" key="1">
    <source>
        <dbReference type="ARBA" id="ARBA00002633"/>
    </source>
</evidence>
<dbReference type="GO" id="GO:0005840">
    <property type="term" value="C:ribosome"/>
    <property type="evidence" value="ECO:0007669"/>
    <property type="project" value="UniProtKB-KW"/>
</dbReference>
<gene>
    <name evidence="6" type="primary">rplJ</name>
    <name evidence="7" type="ORF">A2527_06930</name>
</gene>